<dbReference type="PANTHER" id="PTHR21152">
    <property type="entry name" value="AMINOTRANSFERASE CLASS V"/>
    <property type="match status" value="1"/>
</dbReference>
<dbReference type="SUPFAM" id="SSF53383">
    <property type="entry name" value="PLP-dependent transferases"/>
    <property type="match status" value="1"/>
</dbReference>
<dbReference type="Gene3D" id="3.40.640.10">
    <property type="entry name" value="Type I PLP-dependent aspartate aminotransferase-like (Major domain)"/>
    <property type="match status" value="1"/>
</dbReference>
<evidence type="ECO:0000313" key="13">
    <source>
        <dbReference type="Proteomes" id="UP000249417"/>
    </source>
</evidence>
<name>A0A2W5N3W2_9BACT</name>
<dbReference type="InterPro" id="IPR015424">
    <property type="entry name" value="PyrdxlP-dep_Trfase"/>
</dbReference>
<dbReference type="InterPro" id="IPR022278">
    <property type="entry name" value="Pser_aminoTfrase"/>
</dbReference>
<evidence type="ECO:0000256" key="3">
    <source>
        <dbReference type="ARBA" id="ARBA00006904"/>
    </source>
</evidence>
<dbReference type="PANTHER" id="PTHR21152:SF40">
    <property type="entry name" value="ALANINE--GLYOXYLATE AMINOTRANSFERASE"/>
    <property type="match status" value="1"/>
</dbReference>
<dbReference type="InterPro" id="IPR006271">
    <property type="entry name" value="Pser_aminoTfrase_methanosarc"/>
</dbReference>
<evidence type="ECO:0000256" key="1">
    <source>
        <dbReference type="ARBA" id="ARBA00001933"/>
    </source>
</evidence>
<dbReference type="Proteomes" id="UP000249417">
    <property type="component" value="Unassembled WGS sequence"/>
</dbReference>
<dbReference type="PIRSF" id="PIRSF000525">
    <property type="entry name" value="SerC"/>
    <property type="match status" value="1"/>
</dbReference>
<evidence type="ECO:0000256" key="8">
    <source>
        <dbReference type="ARBA" id="ARBA00022679"/>
    </source>
</evidence>
<dbReference type="GO" id="GO:0006564">
    <property type="term" value="P:L-serine biosynthetic process"/>
    <property type="evidence" value="ECO:0007669"/>
    <property type="project" value="UniProtKB-KW"/>
</dbReference>
<proteinExistence type="inferred from homology"/>
<keyword evidence="5" id="KW-0963">Cytoplasm</keyword>
<evidence type="ECO:0000256" key="5">
    <source>
        <dbReference type="ARBA" id="ARBA00022490"/>
    </source>
</evidence>
<evidence type="ECO:0000256" key="7">
    <source>
        <dbReference type="ARBA" id="ARBA00022605"/>
    </source>
</evidence>
<dbReference type="GO" id="GO:0019265">
    <property type="term" value="P:glycine biosynthetic process, by transamination of glyoxylate"/>
    <property type="evidence" value="ECO:0007669"/>
    <property type="project" value="TreeGrafter"/>
</dbReference>
<dbReference type="InterPro" id="IPR015421">
    <property type="entry name" value="PyrdxlP-dep_Trfase_major"/>
</dbReference>
<comment type="pathway">
    <text evidence="2">Amino-acid biosynthesis; L-serine biosynthesis; L-serine from 3-phospho-D-glycerate: step 2/3.</text>
</comment>
<evidence type="ECO:0000256" key="10">
    <source>
        <dbReference type="ARBA" id="ARBA00023299"/>
    </source>
</evidence>
<comment type="caution">
    <text evidence="12">The sequence shown here is derived from an EMBL/GenBank/DDBJ whole genome shotgun (WGS) entry which is preliminary data.</text>
</comment>
<dbReference type="UniPathway" id="UPA00135">
    <property type="reaction ID" value="UER00197"/>
</dbReference>
<evidence type="ECO:0000256" key="6">
    <source>
        <dbReference type="ARBA" id="ARBA00022576"/>
    </source>
</evidence>
<dbReference type="EC" id="2.6.1.52" evidence="4"/>
<dbReference type="AlphaFoldDB" id="A0A2W5N3W2"/>
<dbReference type="EMBL" id="QFQB01000018">
    <property type="protein sequence ID" value="PZQ47059.1"/>
    <property type="molecule type" value="Genomic_DNA"/>
</dbReference>
<organism evidence="12 13">
    <name type="scientific">Micavibrio aeruginosavorus</name>
    <dbReference type="NCBI Taxonomy" id="349221"/>
    <lineage>
        <taxon>Bacteria</taxon>
        <taxon>Pseudomonadati</taxon>
        <taxon>Bdellovibrionota</taxon>
        <taxon>Bdellovibrionia</taxon>
        <taxon>Bdellovibrionales</taxon>
        <taxon>Pseudobdellovibrionaceae</taxon>
        <taxon>Micavibrio</taxon>
    </lineage>
</organism>
<sequence>MTKPTSKPKNPCFSSGPCAKRPGWSFENLSDAFLGRSHRAATGKAKLNEVCDRHRALLGIPADYKVAIVPASDTGAIEMAMWSMLGARPVDMIYWESFGLDWTKDVTDQLKLENVTVHKADYGFIPDLAKVNTKENDIVFTWNGTTSGVRAPDNHDWIAADRKGLTFCDATSAVFAYDMPWDKLDVTTWSWQKVLGGEGAHGMLVLSPRAVERLESFKAPRPLPKIFRMTKGGKFADGIFKGETINTPSMMAVEDCLDALKWVESIGGVKATIKRCEANIAAVAKWVDKSPIWEFLCDDNAVRSRTSITLKIIDPWFTAMGDEERQAFIKSMVKPLDKESVAYDIASYRDAPAGLRIWGGATVEAADLEILMPWIDWAYEATKSEEQKKAA</sequence>
<dbReference type="InterPro" id="IPR015422">
    <property type="entry name" value="PyrdxlP-dep_Trfase_small"/>
</dbReference>
<dbReference type="GO" id="GO:0004648">
    <property type="term" value="F:O-phospho-L-serine:2-oxoglutarate aminotransferase activity"/>
    <property type="evidence" value="ECO:0007669"/>
    <property type="project" value="UniProtKB-EC"/>
</dbReference>
<comment type="similarity">
    <text evidence="3">Belongs to the class-V pyridoxal-phosphate-dependent aminotransferase family. SerC subfamily.</text>
</comment>
<keyword evidence="10" id="KW-0718">Serine biosynthesis</keyword>
<dbReference type="GO" id="GO:0008453">
    <property type="term" value="F:alanine-glyoxylate transaminase activity"/>
    <property type="evidence" value="ECO:0007669"/>
    <property type="project" value="TreeGrafter"/>
</dbReference>
<accession>A0A2W5N3W2</accession>
<evidence type="ECO:0000256" key="4">
    <source>
        <dbReference type="ARBA" id="ARBA00013030"/>
    </source>
</evidence>
<dbReference type="GO" id="GO:0004760">
    <property type="term" value="F:L-serine-pyruvate transaminase activity"/>
    <property type="evidence" value="ECO:0007669"/>
    <property type="project" value="TreeGrafter"/>
</dbReference>
<keyword evidence="6" id="KW-0032">Aminotransferase</keyword>
<evidence type="ECO:0000313" key="12">
    <source>
        <dbReference type="EMBL" id="PZQ47059.1"/>
    </source>
</evidence>
<keyword evidence="8" id="KW-0808">Transferase</keyword>
<evidence type="ECO:0000256" key="9">
    <source>
        <dbReference type="ARBA" id="ARBA00022898"/>
    </source>
</evidence>
<dbReference type="NCBIfam" id="NF002841">
    <property type="entry name" value="PRK03080.1-2"/>
    <property type="match status" value="1"/>
</dbReference>
<dbReference type="CDD" id="cd01494">
    <property type="entry name" value="AAT_I"/>
    <property type="match status" value="1"/>
</dbReference>
<dbReference type="Gene3D" id="3.90.1150.10">
    <property type="entry name" value="Aspartate Aminotransferase, domain 1"/>
    <property type="match status" value="1"/>
</dbReference>
<evidence type="ECO:0000256" key="11">
    <source>
        <dbReference type="ARBA" id="ARBA00049007"/>
    </source>
</evidence>
<reference evidence="12 13" key="1">
    <citation type="submission" date="2017-08" db="EMBL/GenBank/DDBJ databases">
        <title>Infants hospitalized years apart are colonized by the same room-sourced microbial strains.</title>
        <authorList>
            <person name="Brooks B."/>
            <person name="Olm M.R."/>
            <person name="Firek B.A."/>
            <person name="Baker R."/>
            <person name="Thomas B.C."/>
            <person name="Morowitz M.J."/>
            <person name="Banfield J.F."/>
        </authorList>
    </citation>
    <scope>NUCLEOTIDE SEQUENCE [LARGE SCALE GENOMIC DNA]</scope>
    <source>
        <strain evidence="12">S2_005_002_R2_29</strain>
    </source>
</reference>
<keyword evidence="7" id="KW-0028">Amino-acid biosynthesis</keyword>
<protein>
    <recommendedName>
        <fullName evidence="4">phosphoserine transaminase</fullName>
        <ecNumber evidence="4">2.6.1.52</ecNumber>
    </recommendedName>
</protein>
<evidence type="ECO:0000256" key="2">
    <source>
        <dbReference type="ARBA" id="ARBA00005099"/>
    </source>
</evidence>
<comment type="catalytic activity">
    <reaction evidence="11">
        <text>O-phospho-L-serine + 2-oxoglutarate = 3-phosphooxypyruvate + L-glutamate</text>
        <dbReference type="Rhea" id="RHEA:14329"/>
        <dbReference type="ChEBI" id="CHEBI:16810"/>
        <dbReference type="ChEBI" id="CHEBI:18110"/>
        <dbReference type="ChEBI" id="CHEBI:29985"/>
        <dbReference type="ChEBI" id="CHEBI:57524"/>
        <dbReference type="EC" id="2.6.1.52"/>
    </reaction>
</comment>
<gene>
    <name evidence="12" type="ORF">DI551_04055</name>
</gene>
<keyword evidence="9" id="KW-0663">Pyridoxal phosphate</keyword>
<comment type="cofactor">
    <cofactor evidence="1">
        <name>pyridoxal 5'-phosphate</name>
        <dbReference type="ChEBI" id="CHEBI:597326"/>
    </cofactor>
</comment>
<dbReference type="NCBIfam" id="TIGR01365">
    <property type="entry name" value="serC_2"/>
    <property type="match status" value="1"/>
</dbReference>